<protein>
    <submittedName>
        <fullName evidence="1">Uncharacterized protein</fullName>
    </submittedName>
</protein>
<comment type="caution">
    <text evidence="1">The sequence shown here is derived from an EMBL/GenBank/DDBJ whole genome shotgun (WGS) entry which is preliminary data.</text>
</comment>
<accession>A0AAN6FNY3</accession>
<gene>
    <name evidence="1" type="ORF">LTR82_007237</name>
</gene>
<dbReference type="Proteomes" id="UP001168146">
    <property type="component" value="Unassembled WGS sequence"/>
</dbReference>
<dbReference type="EMBL" id="JASUXU010000019">
    <property type="protein sequence ID" value="KAK0321751.1"/>
    <property type="molecule type" value="Genomic_DNA"/>
</dbReference>
<reference evidence="1" key="1">
    <citation type="submission" date="2021-12" db="EMBL/GenBank/DDBJ databases">
        <title>Black yeast isolated from Biological Soil Crust.</title>
        <authorList>
            <person name="Kurbessoian T."/>
        </authorList>
    </citation>
    <scope>NUCLEOTIDE SEQUENCE</scope>
    <source>
        <strain evidence="1">CCFEE 5208</strain>
    </source>
</reference>
<proteinExistence type="predicted"/>
<dbReference type="AlphaFoldDB" id="A0AAN6FNY3"/>
<evidence type="ECO:0000313" key="2">
    <source>
        <dbReference type="Proteomes" id="UP001168146"/>
    </source>
</evidence>
<name>A0AAN6FNY3_9PEZI</name>
<sequence>MPASYLYFSSFILKRTILRVFMWIVHSDSLINPPRRNRAYYQQSHHSLASAHTHHYVKHGRHDATHHVRGLELGARPLPSLRRRSLPLSTQRITRLRRAAHLLRDAPIHQPPKTYLIDRFEINYDHITEVHWHQDESSCSNMQPFAGNIVLGDSGIVCLHFITKWMELLTMRPCFYHEGKDEGPFVRAPERLIRIPLYKGTRYPQEVIARMFTAALFFPAEDVTEVLYHQHGEQCETMVPFAGQIEGQGWDRPIHVHVRLENDRAFAEATGRETARLRILATAELDVEAMAQGRAVGGHDVEIVVTRAKKIWWKTMLASVKEVRK</sequence>
<evidence type="ECO:0000313" key="1">
    <source>
        <dbReference type="EMBL" id="KAK0321751.1"/>
    </source>
</evidence>
<organism evidence="1 2">
    <name type="scientific">Friedmanniomyces endolithicus</name>
    <dbReference type="NCBI Taxonomy" id="329885"/>
    <lineage>
        <taxon>Eukaryota</taxon>
        <taxon>Fungi</taxon>
        <taxon>Dikarya</taxon>
        <taxon>Ascomycota</taxon>
        <taxon>Pezizomycotina</taxon>
        <taxon>Dothideomycetes</taxon>
        <taxon>Dothideomycetidae</taxon>
        <taxon>Mycosphaerellales</taxon>
        <taxon>Teratosphaeriaceae</taxon>
        <taxon>Friedmanniomyces</taxon>
    </lineage>
</organism>